<keyword evidence="7 8" id="KW-0472">Membrane</keyword>
<feature type="transmembrane region" description="Helical" evidence="8">
    <location>
        <begin position="383"/>
        <end position="402"/>
    </location>
</feature>
<dbReference type="GO" id="GO:0005315">
    <property type="term" value="F:phosphate transmembrane transporter activity"/>
    <property type="evidence" value="ECO:0007669"/>
    <property type="project" value="InterPro"/>
</dbReference>
<dbReference type="GO" id="GO:0016020">
    <property type="term" value="C:membrane"/>
    <property type="evidence" value="ECO:0007669"/>
    <property type="project" value="UniProtKB-SubCell"/>
</dbReference>
<proteinExistence type="inferred from homology"/>
<dbReference type="AlphaFoldDB" id="A0A9Q0YGR8"/>
<feature type="transmembrane region" description="Helical" evidence="8">
    <location>
        <begin position="154"/>
        <end position="180"/>
    </location>
</feature>
<protein>
    <recommendedName>
        <fullName evidence="8">Phosphate transporter</fullName>
    </recommendedName>
</protein>
<organism evidence="10 11">
    <name type="scientific">Holothuria leucospilota</name>
    <name type="common">Black long sea cucumber</name>
    <name type="synonym">Mertensiothuria leucospilota</name>
    <dbReference type="NCBI Taxonomy" id="206669"/>
    <lineage>
        <taxon>Eukaryota</taxon>
        <taxon>Metazoa</taxon>
        <taxon>Echinodermata</taxon>
        <taxon>Eleutherozoa</taxon>
        <taxon>Echinozoa</taxon>
        <taxon>Holothuroidea</taxon>
        <taxon>Aspidochirotacea</taxon>
        <taxon>Aspidochirotida</taxon>
        <taxon>Holothuriidae</taxon>
        <taxon>Holothuria</taxon>
    </lineage>
</organism>
<feature type="transmembrane region" description="Helical" evidence="8">
    <location>
        <begin position="423"/>
        <end position="445"/>
    </location>
</feature>
<evidence type="ECO:0000256" key="5">
    <source>
        <dbReference type="ARBA" id="ARBA00022692"/>
    </source>
</evidence>
<comment type="caution">
    <text evidence="10">The sequence shown here is derived from an EMBL/GenBank/DDBJ whole genome shotgun (WGS) entry which is preliminary data.</text>
</comment>
<feature type="transmembrane region" description="Helical" evidence="8">
    <location>
        <begin position="129"/>
        <end position="147"/>
    </location>
</feature>
<dbReference type="PANTHER" id="PTHR11101:SF80">
    <property type="entry name" value="PHOSPHATE TRANSPORTER"/>
    <property type="match status" value="1"/>
</dbReference>
<comment type="subcellular location">
    <subcellularLocation>
        <location evidence="1 8">Membrane</location>
        <topology evidence="1 8">Multi-pass membrane protein</topology>
    </subcellularLocation>
</comment>
<feature type="compositionally biased region" description="Polar residues" evidence="9">
    <location>
        <begin position="281"/>
        <end position="310"/>
    </location>
</feature>
<comment type="function">
    <text evidence="8">Sodium-phosphate symporter.</text>
</comment>
<feature type="transmembrane region" description="Helical" evidence="8">
    <location>
        <begin position="59"/>
        <end position="81"/>
    </location>
</feature>
<dbReference type="PANTHER" id="PTHR11101">
    <property type="entry name" value="PHOSPHATE TRANSPORTER"/>
    <property type="match status" value="1"/>
</dbReference>
<evidence type="ECO:0000313" key="10">
    <source>
        <dbReference type="EMBL" id="KAJ8020189.1"/>
    </source>
</evidence>
<evidence type="ECO:0000256" key="7">
    <source>
        <dbReference type="ARBA" id="ARBA00023136"/>
    </source>
</evidence>
<keyword evidence="5 8" id="KW-0812">Transmembrane</keyword>
<feature type="region of interest" description="Disordered" evidence="9">
    <location>
        <begin position="272"/>
        <end position="329"/>
    </location>
</feature>
<dbReference type="Proteomes" id="UP001152320">
    <property type="component" value="Chromosome 22"/>
</dbReference>
<evidence type="ECO:0000256" key="1">
    <source>
        <dbReference type="ARBA" id="ARBA00004141"/>
    </source>
</evidence>
<feature type="transmembrane region" description="Helical" evidence="8">
    <location>
        <begin position="228"/>
        <end position="251"/>
    </location>
</feature>
<feature type="transmembrane region" description="Helical" evidence="8">
    <location>
        <begin position="465"/>
        <end position="495"/>
    </location>
</feature>
<gene>
    <name evidence="10" type="ORF">HOLleu_39713</name>
</gene>
<name>A0A9Q0YGR8_HOLLE</name>
<reference evidence="10" key="1">
    <citation type="submission" date="2021-10" db="EMBL/GenBank/DDBJ databases">
        <title>Tropical sea cucumber genome reveals ecological adaptation and Cuvierian tubules defense mechanism.</title>
        <authorList>
            <person name="Chen T."/>
        </authorList>
    </citation>
    <scope>NUCLEOTIDE SEQUENCE</scope>
    <source>
        <strain evidence="10">Nanhai2018</strain>
        <tissue evidence="10">Muscle</tissue>
    </source>
</reference>
<evidence type="ECO:0000256" key="6">
    <source>
        <dbReference type="ARBA" id="ARBA00022989"/>
    </source>
</evidence>
<evidence type="ECO:0000256" key="9">
    <source>
        <dbReference type="SAM" id="MobiDB-lite"/>
    </source>
</evidence>
<dbReference type="OrthoDB" id="260807at2759"/>
<accession>A0A9Q0YGR8</accession>
<dbReference type="GO" id="GO:0035435">
    <property type="term" value="P:phosphate ion transmembrane transport"/>
    <property type="evidence" value="ECO:0007669"/>
    <property type="project" value="TreeGrafter"/>
</dbReference>
<feature type="transmembrane region" description="Helical" evidence="8">
    <location>
        <begin position="21"/>
        <end position="39"/>
    </location>
</feature>
<dbReference type="Pfam" id="PF01384">
    <property type="entry name" value="PHO4"/>
    <property type="match status" value="1"/>
</dbReference>
<sequence length="503" mass="53647">MIMAFDTSTSININLLIQSDVVWILIVGFLIAFVLSFAVGANDVANSFGTSVGANVLSLRQAFCLATIFETLGAVLLGSAVAKTISAEVVNLSLYNSTPEVLMVGQLAVLTACAVWLLIATALKLPVSTTHSIVGAMVGFQLVTVGTSGVQWRYLFYIAGSWIISPILAGGFAAFLNFILLYTIVKKEDPFHSGLKTLPAWYGVVILVNALSILLSAQNWFTTFEIPWYVIVAVSVGCAMITSFIVCIIVVPQLGNYDNEIYPLTNYEQLTPEEDRETDSHNPSDAINASESSNKSQETKGTNSSSTKQLDNGGLRSKQDAGQGPRTVREDPAVKKICGPLQILSAVFSAFAHGSNDVSNSVAPLIVLWNVYSYRAVPSELDISVWMFLYGGFGLSVGLWILGKRVIDTVGERITTLSSSRGFAIELGSAAVVLMASNIGIPISTTHSKIGAVAALGCFGNGEGVNLMLLCNIAVAWLVTLPFVAGLSAFITYIFQLSILPAN</sequence>
<evidence type="ECO:0000256" key="2">
    <source>
        <dbReference type="ARBA" id="ARBA00009916"/>
    </source>
</evidence>
<keyword evidence="6 8" id="KW-1133">Transmembrane helix</keyword>
<evidence type="ECO:0000256" key="4">
    <source>
        <dbReference type="ARBA" id="ARBA00022592"/>
    </source>
</evidence>
<comment type="similarity">
    <text evidence="2 8">Belongs to the inorganic phosphate transporter (PiT) (TC 2.A.20) family.</text>
</comment>
<feature type="transmembrane region" description="Helical" evidence="8">
    <location>
        <begin position="101"/>
        <end position="123"/>
    </location>
</feature>
<keyword evidence="11" id="KW-1185">Reference proteome</keyword>
<evidence type="ECO:0000256" key="3">
    <source>
        <dbReference type="ARBA" id="ARBA00022448"/>
    </source>
</evidence>
<dbReference type="InterPro" id="IPR001204">
    <property type="entry name" value="Phos_transporter"/>
</dbReference>
<evidence type="ECO:0000256" key="8">
    <source>
        <dbReference type="RuleBase" id="RU363058"/>
    </source>
</evidence>
<dbReference type="EMBL" id="JAIZAY010000022">
    <property type="protein sequence ID" value="KAJ8020189.1"/>
    <property type="molecule type" value="Genomic_DNA"/>
</dbReference>
<keyword evidence="4 8" id="KW-0592">Phosphate transport</keyword>
<evidence type="ECO:0000313" key="11">
    <source>
        <dbReference type="Proteomes" id="UP001152320"/>
    </source>
</evidence>
<feature type="transmembrane region" description="Helical" evidence="8">
    <location>
        <begin position="200"/>
        <end position="221"/>
    </location>
</feature>
<keyword evidence="3 8" id="KW-0813">Transport</keyword>